<evidence type="ECO:0000313" key="3">
    <source>
        <dbReference type="Proteomes" id="UP000565723"/>
    </source>
</evidence>
<dbReference type="Gene3D" id="3.40.50.1820">
    <property type="entry name" value="alpha/beta hydrolase"/>
    <property type="match status" value="1"/>
</dbReference>
<name>A0A850LLM4_9RHOB</name>
<organism evidence="2 3">
    <name type="scientific">Ruegeria pomeroyi</name>
    <dbReference type="NCBI Taxonomy" id="89184"/>
    <lineage>
        <taxon>Bacteria</taxon>
        <taxon>Pseudomonadati</taxon>
        <taxon>Pseudomonadota</taxon>
        <taxon>Alphaproteobacteria</taxon>
        <taxon>Rhodobacterales</taxon>
        <taxon>Roseobacteraceae</taxon>
        <taxon>Ruegeria</taxon>
    </lineage>
</organism>
<protein>
    <submittedName>
        <fullName evidence="2">Alpha/beta fold hydrolase</fullName>
    </submittedName>
</protein>
<dbReference type="RefSeq" id="WP_144084077.1">
    <property type="nucleotide sequence ID" value="NZ_CP076685.1"/>
</dbReference>
<dbReference type="InterPro" id="IPR000073">
    <property type="entry name" value="AB_hydrolase_1"/>
</dbReference>
<dbReference type="AlphaFoldDB" id="A0A850LLM4"/>
<evidence type="ECO:0000259" key="1">
    <source>
        <dbReference type="Pfam" id="PF00561"/>
    </source>
</evidence>
<dbReference type="InterPro" id="IPR029058">
    <property type="entry name" value="AB_hydrolase_fold"/>
</dbReference>
<sequence length="65" mass="7161">MEATREDHAQVIFEPVEHLGFDVVDLYGHSLGGTVAVEAATLLKDRVRRLVLSEANLDKGRSIQS</sequence>
<reference evidence="2 3" key="1">
    <citation type="journal article" date="2020" name="Proc. Natl. Acad. Sci. U.S.A.">
        <title>Ecological drivers of bacterial community assembly in synthetic phycospheres.</title>
        <authorList>
            <person name="Fu H."/>
            <person name="Uchimiya M."/>
            <person name="Gore J."/>
            <person name="Moran M.A."/>
        </authorList>
    </citation>
    <scope>NUCLEOTIDE SEQUENCE [LARGE SCALE GENOMIC DNA]</scope>
    <source>
        <strain evidence="2">HF-Din03</strain>
    </source>
</reference>
<comment type="caution">
    <text evidence="2">The sequence shown here is derived from an EMBL/GenBank/DDBJ whole genome shotgun (WGS) entry which is preliminary data.</text>
</comment>
<dbReference type="Pfam" id="PF00561">
    <property type="entry name" value="Abhydrolase_1"/>
    <property type="match status" value="1"/>
</dbReference>
<dbReference type="Proteomes" id="UP000565723">
    <property type="component" value="Unassembled WGS sequence"/>
</dbReference>
<feature type="domain" description="AB hydrolase-1" evidence="1">
    <location>
        <begin position="4"/>
        <end position="55"/>
    </location>
</feature>
<gene>
    <name evidence="2" type="ORF">HW564_17270</name>
</gene>
<dbReference type="GO" id="GO:0016787">
    <property type="term" value="F:hydrolase activity"/>
    <property type="evidence" value="ECO:0007669"/>
    <property type="project" value="UniProtKB-KW"/>
</dbReference>
<proteinExistence type="predicted"/>
<dbReference type="SUPFAM" id="SSF53474">
    <property type="entry name" value="alpha/beta-Hydrolases"/>
    <property type="match status" value="1"/>
</dbReference>
<accession>A0A850LLM4</accession>
<evidence type="ECO:0000313" key="2">
    <source>
        <dbReference type="EMBL" id="NVK98680.1"/>
    </source>
</evidence>
<dbReference type="EMBL" id="JABXIY010000049">
    <property type="protein sequence ID" value="NVK98680.1"/>
    <property type="molecule type" value="Genomic_DNA"/>
</dbReference>
<keyword evidence="2" id="KW-0378">Hydrolase</keyword>